<protein>
    <submittedName>
        <fullName evidence="4">DUF3426 domain-containing protein</fullName>
    </submittedName>
</protein>
<feature type="domain" description="Zinc finger/thioredoxin putative" evidence="3">
    <location>
        <begin position="3"/>
        <end position="38"/>
    </location>
</feature>
<reference evidence="4 5" key="1">
    <citation type="submission" date="2020-02" db="EMBL/GenBank/DDBJ databases">
        <authorList>
            <person name="Kim M.K."/>
        </authorList>
    </citation>
    <scope>NUCLEOTIDE SEQUENCE [LARGE SCALE GENOMIC DNA]</scope>
    <source>
        <strain evidence="4 5">17J57-3</strain>
    </source>
</reference>
<feature type="compositionally biased region" description="Basic and acidic residues" evidence="1">
    <location>
        <begin position="180"/>
        <end position="193"/>
    </location>
</feature>
<evidence type="ECO:0000256" key="2">
    <source>
        <dbReference type="SAM" id="Phobius"/>
    </source>
</evidence>
<dbReference type="InterPro" id="IPR021834">
    <property type="entry name" value="DUF3426"/>
</dbReference>
<accession>A0A6B3STW4</accession>
<comment type="caution">
    <text evidence="4">The sequence shown here is derived from an EMBL/GenBank/DDBJ whole genome shotgun (WGS) entry which is preliminary data.</text>
</comment>
<dbReference type="Pfam" id="PF11906">
    <property type="entry name" value="DUF3426"/>
    <property type="match status" value="1"/>
</dbReference>
<feature type="region of interest" description="Disordered" evidence="1">
    <location>
        <begin position="172"/>
        <end position="235"/>
    </location>
</feature>
<sequence>MALATQCPHCQTTFRVAHDQLKLRAGLVRCGACKQIFNGIENLLRPEQVEQVLPSAVPIAVSSTDAAWTGGTQFPDTRSHAPAESALAEPPPPVRPANDPLLRMTLLDVAQRGSAQAIDAARQAPAHTEDMALAEESAHPPAEAGDASSATPESTYADAPADEQAVENAALVDGPSAPERTQEPAQEREHEPEMPALAGEPDVPSQVQPAPEAPRDVPPASDEATPDSNASGDDQLEQTIDDLRAKPWRNPEAQVDAADHDALDEADIREYEEPAFVRQGRRRQRLGKAGRILMLVLTPLLLLALLLQAAYVFRAQIAARWPQARPLLAAACQPLGCRVGLPAQIDQVALESPELQTAADENGALSLTALLRNQSALPQTWPHIELTLNDANEKPIARRVFTPSDYLPAGADAGKGFPARSEQVVKMRLALAGLKASGYRVYVFYP</sequence>
<dbReference type="NCBIfam" id="TIGR02098">
    <property type="entry name" value="MJ0042_CXXC"/>
    <property type="match status" value="1"/>
</dbReference>
<dbReference type="EMBL" id="JAAIVB010000079">
    <property type="protein sequence ID" value="NEX64440.1"/>
    <property type="molecule type" value="Genomic_DNA"/>
</dbReference>
<dbReference type="Proteomes" id="UP000482155">
    <property type="component" value="Unassembled WGS sequence"/>
</dbReference>
<proteinExistence type="predicted"/>
<evidence type="ECO:0000313" key="5">
    <source>
        <dbReference type="Proteomes" id="UP000482155"/>
    </source>
</evidence>
<gene>
    <name evidence="4" type="ORF">G3574_25445</name>
</gene>
<evidence type="ECO:0000259" key="3">
    <source>
        <dbReference type="Pfam" id="PF13719"/>
    </source>
</evidence>
<keyword evidence="5" id="KW-1185">Reference proteome</keyword>
<dbReference type="InterPro" id="IPR011723">
    <property type="entry name" value="Znf/thioredoxin_put"/>
</dbReference>
<name>A0A6B3STW4_9BURK</name>
<keyword evidence="2" id="KW-0812">Transmembrane</keyword>
<evidence type="ECO:0000256" key="1">
    <source>
        <dbReference type="SAM" id="MobiDB-lite"/>
    </source>
</evidence>
<organism evidence="4 5">
    <name type="scientific">Noviherbaspirillum galbum</name>
    <dbReference type="NCBI Taxonomy" id="2709383"/>
    <lineage>
        <taxon>Bacteria</taxon>
        <taxon>Pseudomonadati</taxon>
        <taxon>Pseudomonadota</taxon>
        <taxon>Betaproteobacteria</taxon>
        <taxon>Burkholderiales</taxon>
        <taxon>Oxalobacteraceae</taxon>
        <taxon>Noviherbaspirillum</taxon>
    </lineage>
</organism>
<evidence type="ECO:0000313" key="4">
    <source>
        <dbReference type="EMBL" id="NEX64440.1"/>
    </source>
</evidence>
<feature type="region of interest" description="Disordered" evidence="1">
    <location>
        <begin position="134"/>
        <end position="158"/>
    </location>
</feature>
<dbReference type="AlphaFoldDB" id="A0A6B3STW4"/>
<feature type="region of interest" description="Disordered" evidence="1">
    <location>
        <begin position="75"/>
        <end position="98"/>
    </location>
</feature>
<keyword evidence="2" id="KW-1133">Transmembrane helix</keyword>
<dbReference type="RefSeq" id="WP_163968367.1">
    <property type="nucleotide sequence ID" value="NZ_JAAIVB010000079.1"/>
</dbReference>
<feature type="transmembrane region" description="Helical" evidence="2">
    <location>
        <begin position="292"/>
        <end position="313"/>
    </location>
</feature>
<dbReference type="Pfam" id="PF13719">
    <property type="entry name" value="Zn_ribbon_5"/>
    <property type="match status" value="1"/>
</dbReference>
<keyword evidence="2" id="KW-0472">Membrane</keyword>